<dbReference type="PANTHER" id="PTHR14226:SF57">
    <property type="entry name" value="BLR7027 PROTEIN"/>
    <property type="match status" value="1"/>
</dbReference>
<evidence type="ECO:0000313" key="6">
    <source>
        <dbReference type="EMBL" id="BCR06730.1"/>
    </source>
</evidence>
<accession>A0ABN6E315</accession>
<dbReference type="Proteomes" id="UP001319827">
    <property type="component" value="Chromosome"/>
</dbReference>
<reference evidence="6 7" key="1">
    <citation type="journal article" date="2016" name="C (Basel)">
        <title>Selective Growth of and Electricity Production by Marine Exoelectrogenic Bacteria in Self-Aggregated Hydrogel of Microbially Reduced Graphene Oxide.</title>
        <authorList>
            <person name="Yoshida N."/>
            <person name="Goto Y."/>
            <person name="Miyata Y."/>
        </authorList>
    </citation>
    <scope>NUCLEOTIDE SEQUENCE [LARGE SCALE GENOMIC DNA]</scope>
    <source>
        <strain evidence="6 7">NIT-T3</strain>
    </source>
</reference>
<dbReference type="RefSeq" id="WP_221250112.1">
    <property type="nucleotide sequence ID" value="NZ_AP024355.1"/>
</dbReference>
<dbReference type="InterPro" id="IPR016035">
    <property type="entry name" value="Acyl_Trfase/lysoPLipase"/>
</dbReference>
<dbReference type="InterPro" id="IPR002641">
    <property type="entry name" value="PNPLA_dom"/>
</dbReference>
<keyword evidence="3 4" id="KW-0443">Lipid metabolism</keyword>
<comment type="caution">
    <text evidence="4">Lacks conserved residue(s) required for the propagation of feature annotation.</text>
</comment>
<reference evidence="6 7" key="2">
    <citation type="journal article" date="2021" name="Int. J. Syst. Evol. Microbiol.">
        <title>Isolation and Polyphasic Characterization of Desulfuromonas versatilis sp. Nov., an Electrogenic Bacteria Capable of Versatile Metabolism Isolated from a Graphene Oxide-Reducing Enrichment Culture.</title>
        <authorList>
            <person name="Xie L."/>
            <person name="Yoshida N."/>
            <person name="Ishii S."/>
            <person name="Meng L."/>
        </authorList>
    </citation>
    <scope>NUCLEOTIDE SEQUENCE [LARGE SCALE GENOMIC DNA]</scope>
    <source>
        <strain evidence="6 7">NIT-T3</strain>
    </source>
</reference>
<feature type="active site" description="Nucleophile" evidence="4">
    <location>
        <position position="50"/>
    </location>
</feature>
<dbReference type="EMBL" id="AP024355">
    <property type="protein sequence ID" value="BCR06730.1"/>
    <property type="molecule type" value="Genomic_DNA"/>
</dbReference>
<evidence type="ECO:0000313" key="7">
    <source>
        <dbReference type="Proteomes" id="UP001319827"/>
    </source>
</evidence>
<dbReference type="PANTHER" id="PTHR14226">
    <property type="entry name" value="NEUROPATHY TARGET ESTERASE/SWISS CHEESE D.MELANOGASTER"/>
    <property type="match status" value="1"/>
</dbReference>
<feature type="short sequence motif" description="GXSXG" evidence="4">
    <location>
        <begin position="48"/>
        <end position="52"/>
    </location>
</feature>
<evidence type="ECO:0000256" key="4">
    <source>
        <dbReference type="PROSITE-ProRule" id="PRU01161"/>
    </source>
</evidence>
<dbReference type="Gene3D" id="3.40.1090.10">
    <property type="entry name" value="Cytosolic phospholipase A2 catalytic domain"/>
    <property type="match status" value="2"/>
</dbReference>
<organism evidence="6 7">
    <name type="scientific">Desulfuromonas versatilis</name>
    <dbReference type="NCBI Taxonomy" id="2802975"/>
    <lineage>
        <taxon>Bacteria</taxon>
        <taxon>Pseudomonadati</taxon>
        <taxon>Thermodesulfobacteriota</taxon>
        <taxon>Desulfuromonadia</taxon>
        <taxon>Desulfuromonadales</taxon>
        <taxon>Desulfuromonadaceae</taxon>
        <taxon>Desulfuromonas</taxon>
    </lineage>
</organism>
<protein>
    <submittedName>
        <fullName evidence="6">Patatin family protein</fullName>
    </submittedName>
</protein>
<feature type="domain" description="PNPLA" evidence="5">
    <location>
        <begin position="11"/>
        <end position="233"/>
    </location>
</feature>
<feature type="active site" description="Proton acceptor" evidence="4">
    <location>
        <position position="218"/>
    </location>
</feature>
<dbReference type="SUPFAM" id="SSF52151">
    <property type="entry name" value="FabD/lysophospholipase-like"/>
    <property type="match status" value="1"/>
</dbReference>
<sequence>MPPKRSKTALVLAGGGIMGAAYEIGCLTALDRLFAPGFSSRRFDIYVGVSAGSVIAALVASRIAPEGLFKAIANEEQSVFNFGRSDIYRLDYRAMFSSFRRVAGNLFKIMRKYRRSRWSLSFADALHILQEQFPAGLFSLEPMQQYLCQSFRKEGILDDFNLIQNELYIPAYDLDRGHRVVFGSEGYRDVHICQAITASCAIPYFFRPPRIGDSHYMDGSIGRVSHIDVAIEKGARLVVLVNPRVPMDNDRERSCLPSMSYGKCSSIAELGISYAWEQSRRIENKEKLDLALDGYRRKHPEVDILLIEPGCEESVLFFQSPMSHTARHHIMNYGYHLTLGQLRSRFAEFSEVFERHGIQVSDRNLAAPPPAEVSG</sequence>
<keyword evidence="7" id="KW-1185">Reference proteome</keyword>
<evidence type="ECO:0000256" key="1">
    <source>
        <dbReference type="ARBA" id="ARBA00022801"/>
    </source>
</evidence>
<evidence type="ECO:0000256" key="2">
    <source>
        <dbReference type="ARBA" id="ARBA00022963"/>
    </source>
</evidence>
<proteinExistence type="predicted"/>
<dbReference type="Pfam" id="PF01734">
    <property type="entry name" value="Patatin"/>
    <property type="match status" value="1"/>
</dbReference>
<keyword evidence="1 4" id="KW-0378">Hydrolase</keyword>
<evidence type="ECO:0000256" key="3">
    <source>
        <dbReference type="ARBA" id="ARBA00023098"/>
    </source>
</evidence>
<name>A0ABN6E315_9BACT</name>
<gene>
    <name evidence="6" type="ORF">DESUT3_37990</name>
</gene>
<keyword evidence="2 4" id="KW-0442">Lipid degradation</keyword>
<dbReference type="PROSITE" id="PS51635">
    <property type="entry name" value="PNPLA"/>
    <property type="match status" value="1"/>
</dbReference>
<evidence type="ECO:0000259" key="5">
    <source>
        <dbReference type="PROSITE" id="PS51635"/>
    </source>
</evidence>
<dbReference type="InterPro" id="IPR050301">
    <property type="entry name" value="NTE"/>
</dbReference>